<evidence type="ECO:0000256" key="2">
    <source>
        <dbReference type="ARBA" id="ARBA00023128"/>
    </source>
</evidence>
<evidence type="ECO:0000313" key="4">
    <source>
        <dbReference type="Proteomes" id="UP000192223"/>
    </source>
</evidence>
<dbReference type="PANTHER" id="PTHR46690">
    <property type="entry name" value="CYTOCHROME C OXIDASE ASSEMBLY FACTOR 6 HOMOLOG"/>
    <property type="match status" value="1"/>
</dbReference>
<sequence>MTNFNSAYISSVLATDMSFPTKEERSQCWSARDRYWLCLDEYKIDNPAKDGPCTEFRKIYENSCSAQWVKHFDRRRNYLKFKDKIEKEGYEPLDQRANVK</sequence>
<evidence type="ECO:0000313" key="6">
    <source>
        <dbReference type="RefSeq" id="XP_025836044.1"/>
    </source>
</evidence>
<accession>A0A1W4WIL6</accession>
<keyword evidence="4" id="KW-1185">Reference proteome</keyword>
<dbReference type="Proteomes" id="UP000192223">
    <property type="component" value="Unplaced"/>
</dbReference>
<dbReference type="Gene3D" id="1.10.10.140">
    <property type="entry name" value="Cytochrome c oxidase, subunit VIb"/>
    <property type="match status" value="1"/>
</dbReference>
<comment type="subcellular location">
    <subcellularLocation>
        <location evidence="1">Mitochondrion</location>
    </subcellularLocation>
</comment>
<dbReference type="KEGG" id="apln:108733265"/>
<dbReference type="GO" id="GO:0008535">
    <property type="term" value="P:respiratory chain complex IV assembly"/>
    <property type="evidence" value="ECO:0007669"/>
    <property type="project" value="InterPro"/>
</dbReference>
<evidence type="ECO:0000256" key="1">
    <source>
        <dbReference type="ARBA" id="ARBA00004173"/>
    </source>
</evidence>
<reference evidence="5 6" key="1">
    <citation type="submission" date="2025-04" db="UniProtKB">
        <authorList>
            <consortium name="RefSeq"/>
        </authorList>
    </citation>
    <scope>IDENTIFICATION</scope>
    <source>
        <tissue evidence="5 6">Entire body</tissue>
    </source>
</reference>
<dbReference type="SUPFAM" id="SSF47694">
    <property type="entry name" value="Cytochrome c oxidase subunit h"/>
    <property type="match status" value="1"/>
</dbReference>
<dbReference type="OrthoDB" id="16284at2759"/>
<dbReference type="GO" id="GO:0042775">
    <property type="term" value="P:mitochondrial ATP synthesis coupled electron transport"/>
    <property type="evidence" value="ECO:0007669"/>
    <property type="project" value="TreeGrafter"/>
</dbReference>
<dbReference type="AlphaFoldDB" id="A0A1W4WIL6"/>
<dbReference type="PANTHER" id="PTHR46690:SF1">
    <property type="entry name" value="CYTOCHROME C OXIDASE ASSEMBLY FACTOR 6 HOMOLOG"/>
    <property type="match status" value="1"/>
</dbReference>
<name>A0A1W4WIL6_AGRPL</name>
<dbReference type="GeneID" id="108733265"/>
<organism evidence="4 5">
    <name type="scientific">Agrilus planipennis</name>
    <name type="common">Emerald ash borer</name>
    <name type="synonym">Agrilus marcopoli</name>
    <dbReference type="NCBI Taxonomy" id="224129"/>
    <lineage>
        <taxon>Eukaryota</taxon>
        <taxon>Metazoa</taxon>
        <taxon>Ecdysozoa</taxon>
        <taxon>Arthropoda</taxon>
        <taxon>Hexapoda</taxon>
        <taxon>Insecta</taxon>
        <taxon>Pterygota</taxon>
        <taxon>Neoptera</taxon>
        <taxon>Endopterygota</taxon>
        <taxon>Coleoptera</taxon>
        <taxon>Polyphaga</taxon>
        <taxon>Elateriformia</taxon>
        <taxon>Buprestoidea</taxon>
        <taxon>Buprestidae</taxon>
        <taxon>Agrilinae</taxon>
        <taxon>Agrilus</taxon>
    </lineage>
</organism>
<dbReference type="InterPro" id="IPR048280">
    <property type="entry name" value="COX6B-like"/>
</dbReference>
<gene>
    <name evidence="5 6" type="primary">LOC108733265</name>
</gene>
<proteinExistence type="predicted"/>
<dbReference type="InterPro" id="IPR042289">
    <property type="entry name" value="COA6"/>
</dbReference>
<dbReference type="STRING" id="224129.A0A1W4WIL6"/>
<dbReference type="RefSeq" id="XP_018319860.1">
    <property type="nucleotide sequence ID" value="XM_018464358.2"/>
</dbReference>
<dbReference type="RefSeq" id="XP_025836044.1">
    <property type="nucleotide sequence ID" value="XM_025980259.1"/>
</dbReference>
<evidence type="ECO:0000313" key="5">
    <source>
        <dbReference type="RefSeq" id="XP_018319860.1"/>
    </source>
</evidence>
<dbReference type="PROSITE" id="PS51808">
    <property type="entry name" value="CHCH"/>
    <property type="match status" value="1"/>
</dbReference>
<evidence type="ECO:0000256" key="3">
    <source>
        <dbReference type="ARBA" id="ARBA00023157"/>
    </source>
</evidence>
<keyword evidence="3" id="KW-1015">Disulfide bond</keyword>
<dbReference type="InterPro" id="IPR036549">
    <property type="entry name" value="CX6/COA6-like_sf"/>
</dbReference>
<dbReference type="Pfam" id="PF02297">
    <property type="entry name" value="COX6B"/>
    <property type="match status" value="1"/>
</dbReference>
<keyword evidence="2" id="KW-0496">Mitochondrion</keyword>
<protein>
    <submittedName>
        <fullName evidence="5 6">Cytochrome c oxidase assembly factor 6 homolog</fullName>
    </submittedName>
</protein>
<dbReference type="GO" id="GO:0005739">
    <property type="term" value="C:mitochondrion"/>
    <property type="evidence" value="ECO:0007669"/>
    <property type="project" value="UniProtKB-SubCell"/>
</dbReference>